<dbReference type="Pfam" id="PF00126">
    <property type="entry name" value="HTH_1"/>
    <property type="match status" value="1"/>
</dbReference>
<evidence type="ECO:0000313" key="6">
    <source>
        <dbReference type="EMBL" id="RBP22852.1"/>
    </source>
</evidence>
<dbReference type="Gene3D" id="3.40.190.290">
    <property type="match status" value="1"/>
</dbReference>
<dbReference type="InterPro" id="IPR036388">
    <property type="entry name" value="WH-like_DNA-bd_sf"/>
</dbReference>
<dbReference type="SUPFAM" id="SSF53850">
    <property type="entry name" value="Periplasmic binding protein-like II"/>
    <property type="match status" value="1"/>
</dbReference>
<name>A0ABX9GES3_9BURK</name>
<dbReference type="InterPro" id="IPR000847">
    <property type="entry name" value="LysR_HTH_N"/>
</dbReference>
<dbReference type="InterPro" id="IPR005119">
    <property type="entry name" value="LysR_subst-bd"/>
</dbReference>
<proteinExistence type="inferred from homology"/>
<accession>A0ABX9GES3</accession>
<evidence type="ECO:0000256" key="1">
    <source>
        <dbReference type="ARBA" id="ARBA00009437"/>
    </source>
</evidence>
<dbReference type="InterPro" id="IPR058163">
    <property type="entry name" value="LysR-type_TF_proteobact-type"/>
</dbReference>
<protein>
    <submittedName>
        <fullName evidence="6">DNA-binding transcriptional LysR family regulator</fullName>
    </submittedName>
</protein>
<dbReference type="Pfam" id="PF03466">
    <property type="entry name" value="LysR_substrate"/>
    <property type="match status" value="1"/>
</dbReference>
<organism evidence="6 7">
    <name type="scientific">Achromobacter marplatensis</name>
    <dbReference type="NCBI Taxonomy" id="470868"/>
    <lineage>
        <taxon>Bacteria</taxon>
        <taxon>Pseudomonadati</taxon>
        <taxon>Pseudomonadota</taxon>
        <taxon>Betaproteobacteria</taxon>
        <taxon>Burkholderiales</taxon>
        <taxon>Alcaligenaceae</taxon>
        <taxon>Achromobacter</taxon>
    </lineage>
</organism>
<evidence type="ECO:0000256" key="3">
    <source>
        <dbReference type="ARBA" id="ARBA00023125"/>
    </source>
</evidence>
<sequence length="326" mass="37066">MHNQYLCLPPVGARRLESRNVLDWDSLRYFLEVARTQRVSAAARKLGVEHTTVSRRIRALETELDTLLFEKSRSAGFVLTDDGQRLFVHAEQMESTVHTARENLSGIGQALSGHLRIGATEGFGSYVLTPLAADFQRRYPHITLDILPVPRFVSLSKREADLAITIERPQRGPYVCSKLCDYTLRLYGTPGYLARHPPITSRADLADHTFIGYVDELLFSERLRYLEDLLPASKVVLRSTSVVAQYHAALQGQSLAILPCFIAAQDPRLKPVLENEVEITRSFWMYCHEDLRKLKRVTVLWEFIRKSVLKNADLLAGKRGTMKYLP</sequence>
<feature type="domain" description="HTH lysR-type" evidence="5">
    <location>
        <begin position="22"/>
        <end position="80"/>
    </location>
</feature>
<comment type="similarity">
    <text evidence="1">Belongs to the LysR transcriptional regulatory family.</text>
</comment>
<keyword evidence="7" id="KW-1185">Reference proteome</keyword>
<evidence type="ECO:0000259" key="5">
    <source>
        <dbReference type="PROSITE" id="PS50931"/>
    </source>
</evidence>
<keyword evidence="4" id="KW-0804">Transcription</keyword>
<keyword evidence="3 6" id="KW-0238">DNA-binding</keyword>
<evidence type="ECO:0000256" key="2">
    <source>
        <dbReference type="ARBA" id="ARBA00023015"/>
    </source>
</evidence>
<dbReference type="PANTHER" id="PTHR30537">
    <property type="entry name" value="HTH-TYPE TRANSCRIPTIONAL REGULATOR"/>
    <property type="match status" value="1"/>
</dbReference>
<gene>
    <name evidence="6" type="ORF">DFP87_102596</name>
</gene>
<evidence type="ECO:0000313" key="7">
    <source>
        <dbReference type="Proteomes" id="UP000252124"/>
    </source>
</evidence>
<dbReference type="EMBL" id="QNRM01000002">
    <property type="protein sequence ID" value="RBP22852.1"/>
    <property type="molecule type" value="Genomic_DNA"/>
</dbReference>
<dbReference type="PROSITE" id="PS50931">
    <property type="entry name" value="HTH_LYSR"/>
    <property type="match status" value="1"/>
</dbReference>
<dbReference type="PANTHER" id="PTHR30537:SF3">
    <property type="entry name" value="TRANSCRIPTIONAL REGULATORY PROTEIN"/>
    <property type="match status" value="1"/>
</dbReference>
<keyword evidence="2" id="KW-0805">Transcription regulation</keyword>
<dbReference type="InterPro" id="IPR036390">
    <property type="entry name" value="WH_DNA-bd_sf"/>
</dbReference>
<dbReference type="SUPFAM" id="SSF46785">
    <property type="entry name" value="Winged helix' DNA-binding domain"/>
    <property type="match status" value="1"/>
</dbReference>
<comment type="caution">
    <text evidence="6">The sequence shown here is derived from an EMBL/GenBank/DDBJ whole genome shotgun (WGS) entry which is preliminary data.</text>
</comment>
<evidence type="ECO:0000256" key="4">
    <source>
        <dbReference type="ARBA" id="ARBA00023163"/>
    </source>
</evidence>
<reference evidence="6 7" key="1">
    <citation type="submission" date="2018-06" db="EMBL/GenBank/DDBJ databases">
        <title>Genomic Encyclopedia of Type Strains, Phase III (KMG-III): the genomes of soil and plant-associated and newly described type strains.</title>
        <authorList>
            <person name="Whitman W."/>
        </authorList>
    </citation>
    <scope>NUCLEOTIDE SEQUENCE [LARGE SCALE GENOMIC DNA]</scope>
    <source>
        <strain evidence="6 7">CECT 7342</strain>
    </source>
</reference>
<dbReference type="Proteomes" id="UP000252124">
    <property type="component" value="Unassembled WGS sequence"/>
</dbReference>
<dbReference type="Gene3D" id="1.10.10.10">
    <property type="entry name" value="Winged helix-like DNA-binding domain superfamily/Winged helix DNA-binding domain"/>
    <property type="match status" value="1"/>
</dbReference>
<dbReference type="GO" id="GO:0003677">
    <property type="term" value="F:DNA binding"/>
    <property type="evidence" value="ECO:0007669"/>
    <property type="project" value="UniProtKB-KW"/>
</dbReference>